<evidence type="ECO:0000313" key="5">
    <source>
        <dbReference type="Proteomes" id="UP001221898"/>
    </source>
</evidence>
<organism evidence="4 5">
    <name type="scientific">Aldrovandia affinis</name>
    <dbReference type="NCBI Taxonomy" id="143900"/>
    <lineage>
        <taxon>Eukaryota</taxon>
        <taxon>Metazoa</taxon>
        <taxon>Chordata</taxon>
        <taxon>Craniata</taxon>
        <taxon>Vertebrata</taxon>
        <taxon>Euteleostomi</taxon>
        <taxon>Actinopterygii</taxon>
        <taxon>Neopterygii</taxon>
        <taxon>Teleostei</taxon>
        <taxon>Notacanthiformes</taxon>
        <taxon>Halosauridae</taxon>
        <taxon>Aldrovandia</taxon>
    </lineage>
</organism>
<proteinExistence type="predicted"/>
<comment type="caution">
    <text evidence="4">The sequence shown here is derived from an EMBL/GenBank/DDBJ whole genome shotgun (WGS) entry which is preliminary data.</text>
</comment>
<reference evidence="4" key="1">
    <citation type="journal article" date="2023" name="Science">
        <title>Genome structures resolve the early diversification of teleost fishes.</title>
        <authorList>
            <person name="Parey E."/>
            <person name="Louis A."/>
            <person name="Montfort J."/>
            <person name="Bouchez O."/>
            <person name="Roques C."/>
            <person name="Iampietro C."/>
            <person name="Lluch J."/>
            <person name="Castinel A."/>
            <person name="Donnadieu C."/>
            <person name="Desvignes T."/>
            <person name="Floi Bucao C."/>
            <person name="Jouanno E."/>
            <person name="Wen M."/>
            <person name="Mejri S."/>
            <person name="Dirks R."/>
            <person name="Jansen H."/>
            <person name="Henkel C."/>
            <person name="Chen W.J."/>
            <person name="Zahm M."/>
            <person name="Cabau C."/>
            <person name="Klopp C."/>
            <person name="Thompson A.W."/>
            <person name="Robinson-Rechavi M."/>
            <person name="Braasch I."/>
            <person name="Lecointre G."/>
            <person name="Bobe J."/>
            <person name="Postlethwait J.H."/>
            <person name="Berthelot C."/>
            <person name="Roest Crollius H."/>
            <person name="Guiguen Y."/>
        </authorList>
    </citation>
    <scope>NUCLEOTIDE SEQUENCE</scope>
    <source>
        <strain evidence="4">NC1722</strain>
    </source>
</reference>
<evidence type="ECO:0000256" key="2">
    <source>
        <dbReference type="SAM" id="MobiDB-lite"/>
    </source>
</evidence>
<keyword evidence="1" id="KW-0479">Metal-binding</keyword>
<dbReference type="Proteomes" id="UP001221898">
    <property type="component" value="Unassembled WGS sequence"/>
</dbReference>
<dbReference type="PROSITE" id="PS50157">
    <property type="entry name" value="ZINC_FINGER_C2H2_2"/>
    <property type="match status" value="1"/>
</dbReference>
<dbReference type="InterPro" id="IPR013087">
    <property type="entry name" value="Znf_C2H2_type"/>
</dbReference>
<dbReference type="GO" id="GO:0008270">
    <property type="term" value="F:zinc ion binding"/>
    <property type="evidence" value="ECO:0007669"/>
    <property type="project" value="UniProtKB-KW"/>
</dbReference>
<name>A0AAD7SAQ5_9TELE</name>
<dbReference type="PROSITE" id="PS00028">
    <property type="entry name" value="ZINC_FINGER_C2H2_1"/>
    <property type="match status" value="1"/>
</dbReference>
<keyword evidence="5" id="KW-1185">Reference proteome</keyword>
<protein>
    <recommendedName>
        <fullName evidence="3">C2H2-type domain-containing protein</fullName>
    </recommendedName>
</protein>
<feature type="domain" description="C2H2-type" evidence="3">
    <location>
        <begin position="105"/>
        <end position="133"/>
    </location>
</feature>
<keyword evidence="1" id="KW-0863">Zinc-finger</keyword>
<keyword evidence="1" id="KW-0862">Zinc</keyword>
<evidence type="ECO:0000259" key="3">
    <source>
        <dbReference type="PROSITE" id="PS50157"/>
    </source>
</evidence>
<sequence>MNIQWQDYITNKAVLEKAQMLPSCYYGSCTGQVMSLAWRTQGCPKQSSIVSCVKGSVPEVAPSSRVKATLRFDSIRHQTDQKSRGRRKGTVPAQSHTQVPTSHEFQCPSCHRTCSSRIGLFIHHRTCHKSKQIKTNFFP</sequence>
<accession>A0AAD7SAQ5</accession>
<evidence type="ECO:0000313" key="4">
    <source>
        <dbReference type="EMBL" id="KAJ8399080.1"/>
    </source>
</evidence>
<feature type="region of interest" description="Disordered" evidence="2">
    <location>
        <begin position="74"/>
        <end position="97"/>
    </location>
</feature>
<feature type="compositionally biased region" description="Basic and acidic residues" evidence="2">
    <location>
        <begin position="74"/>
        <end position="83"/>
    </location>
</feature>
<evidence type="ECO:0000256" key="1">
    <source>
        <dbReference type="PROSITE-ProRule" id="PRU00042"/>
    </source>
</evidence>
<dbReference type="EMBL" id="JAINUG010000085">
    <property type="protein sequence ID" value="KAJ8399080.1"/>
    <property type="molecule type" value="Genomic_DNA"/>
</dbReference>
<dbReference type="AlphaFoldDB" id="A0AAD7SAQ5"/>
<gene>
    <name evidence="4" type="ORF">AAFF_G00414590</name>
</gene>